<dbReference type="SUPFAM" id="SSF53474">
    <property type="entry name" value="alpha/beta-Hydrolases"/>
    <property type="match status" value="1"/>
</dbReference>
<protein>
    <submittedName>
        <fullName evidence="7">Pimeloyl-ACP methyl ester carboxylesterase</fullName>
    </submittedName>
</protein>
<evidence type="ECO:0000256" key="3">
    <source>
        <dbReference type="ARBA" id="ARBA00022801"/>
    </source>
</evidence>
<evidence type="ECO:0000256" key="1">
    <source>
        <dbReference type="ARBA" id="ARBA00010088"/>
    </source>
</evidence>
<dbReference type="InterPro" id="IPR029058">
    <property type="entry name" value="AB_hydrolase_fold"/>
</dbReference>
<evidence type="ECO:0000256" key="4">
    <source>
        <dbReference type="SAM" id="SignalP"/>
    </source>
</evidence>
<dbReference type="Gene3D" id="3.40.50.1820">
    <property type="entry name" value="alpha/beta hydrolase"/>
    <property type="match status" value="1"/>
</dbReference>
<evidence type="ECO:0000256" key="2">
    <source>
        <dbReference type="ARBA" id="ARBA00022729"/>
    </source>
</evidence>
<evidence type="ECO:0000259" key="5">
    <source>
        <dbReference type="Pfam" id="PF00561"/>
    </source>
</evidence>
<feature type="domain" description="AB hydrolase-1" evidence="5">
    <location>
        <begin position="112"/>
        <end position="290"/>
    </location>
</feature>
<keyword evidence="8" id="KW-1185">Reference proteome</keyword>
<dbReference type="PANTHER" id="PTHR43248:SF29">
    <property type="entry name" value="TRIPEPTIDYL AMINOPEPTIDASE"/>
    <property type="match status" value="1"/>
</dbReference>
<dbReference type="InterPro" id="IPR000073">
    <property type="entry name" value="AB_hydrolase_1"/>
</dbReference>
<gene>
    <name evidence="7" type="ORF">JOM49_005303</name>
</gene>
<keyword evidence="2 4" id="KW-0732">Signal</keyword>
<name>A0ABS4PWG6_9PSEU</name>
<feature type="signal peptide" evidence="4">
    <location>
        <begin position="1"/>
        <end position="30"/>
    </location>
</feature>
<reference evidence="7 8" key="1">
    <citation type="submission" date="2021-03" db="EMBL/GenBank/DDBJ databases">
        <title>Sequencing the genomes of 1000 actinobacteria strains.</title>
        <authorList>
            <person name="Klenk H.-P."/>
        </authorList>
    </citation>
    <scope>NUCLEOTIDE SEQUENCE [LARGE SCALE GENOMIC DNA]</scope>
    <source>
        <strain evidence="7 8">DSM 45510</strain>
    </source>
</reference>
<dbReference type="RefSeq" id="WP_209666892.1">
    <property type="nucleotide sequence ID" value="NZ_JAGGMS010000001.1"/>
</dbReference>
<keyword evidence="3" id="KW-0378">Hydrolase</keyword>
<comment type="similarity">
    <text evidence="1">Belongs to the peptidase S33 family.</text>
</comment>
<feature type="chain" id="PRO_5046703523" evidence="4">
    <location>
        <begin position="31"/>
        <end position="515"/>
    </location>
</feature>
<evidence type="ECO:0000259" key="6">
    <source>
        <dbReference type="Pfam" id="PF08386"/>
    </source>
</evidence>
<evidence type="ECO:0000313" key="7">
    <source>
        <dbReference type="EMBL" id="MBP2183777.1"/>
    </source>
</evidence>
<comment type="caution">
    <text evidence="7">The sequence shown here is derived from an EMBL/GenBank/DDBJ whole genome shotgun (WGS) entry which is preliminary data.</text>
</comment>
<dbReference type="EMBL" id="JAGGMS010000001">
    <property type="protein sequence ID" value="MBP2183777.1"/>
    <property type="molecule type" value="Genomic_DNA"/>
</dbReference>
<accession>A0ABS4PWG6</accession>
<dbReference type="Pfam" id="PF00561">
    <property type="entry name" value="Abhydrolase_1"/>
    <property type="match status" value="1"/>
</dbReference>
<evidence type="ECO:0000313" key="8">
    <source>
        <dbReference type="Proteomes" id="UP000741013"/>
    </source>
</evidence>
<dbReference type="InterPro" id="IPR013595">
    <property type="entry name" value="Pept_S33_TAP-like_C"/>
</dbReference>
<dbReference type="InterPro" id="IPR051601">
    <property type="entry name" value="Serine_prot/Carboxylest_S33"/>
</dbReference>
<dbReference type="PANTHER" id="PTHR43248">
    <property type="entry name" value="2-SUCCINYL-6-HYDROXY-2,4-CYCLOHEXADIENE-1-CARBOXYLATE SYNTHASE"/>
    <property type="match status" value="1"/>
</dbReference>
<dbReference type="Pfam" id="PF08386">
    <property type="entry name" value="Abhydrolase_4"/>
    <property type="match status" value="1"/>
</dbReference>
<sequence length="515" mass="54909">MIKRQSLAVLSVVAVAAGLAALVVESPVTAGQAERAVAWQPCPAYSDEVLRSRGVAEERIPEFRALLDRMDCGTVGVPLDYREPRGRQITIAITRLRAVDQAGRLGSIAVNPGGPGAGGYLTPIDFMMTNQESARLDDRYDLIGFDPRGTGYSTKVTCARGGPGGPPTPGPLTEAAARSTYDAEAAGNVACGKSDSDFLGQLTTTNVARDLERVRIALGERELSFLGVSWGTWLGAVYRSNFPGSVGRMFLDSVAAPEFSQDSFDDGRAAAVERRFTSRLAAWIASHHNTYGFGTSAEQVRAAVLGLVRSYDADPKQYTDLGMPVDGALVARLASQDSREWPRVSKALAELRDSTGTTAPPTVKEIVDAPPHMSPPGAPETLNPTMQLATVCNEDPARFDFATAWAEYQQRLARNPVTGRAIMFSAGCAGWPLPGREVQLRHTGGSLVLAGHRYEAGSPYEWTPRMRAAIGGTTFTVDDDVHGSVLREPGCATELVSYFTTGRIDQGCAGIPAAS</sequence>
<dbReference type="Proteomes" id="UP000741013">
    <property type="component" value="Unassembled WGS sequence"/>
</dbReference>
<organism evidence="7 8">
    <name type="scientific">Amycolatopsis magusensis</name>
    <dbReference type="NCBI Taxonomy" id="882444"/>
    <lineage>
        <taxon>Bacteria</taxon>
        <taxon>Bacillati</taxon>
        <taxon>Actinomycetota</taxon>
        <taxon>Actinomycetes</taxon>
        <taxon>Pseudonocardiales</taxon>
        <taxon>Pseudonocardiaceae</taxon>
        <taxon>Amycolatopsis</taxon>
    </lineage>
</organism>
<feature type="domain" description="Peptidase S33 tripeptidyl aminopeptidase-like C-terminal" evidence="6">
    <location>
        <begin position="423"/>
        <end position="506"/>
    </location>
</feature>
<proteinExistence type="inferred from homology"/>